<dbReference type="InterPro" id="IPR036188">
    <property type="entry name" value="FAD/NAD-bd_sf"/>
</dbReference>
<keyword evidence="9" id="KW-1185">Reference proteome</keyword>
<feature type="non-terminal residue" evidence="8">
    <location>
        <position position="1"/>
    </location>
</feature>
<dbReference type="Proteomes" id="UP000485058">
    <property type="component" value="Unassembled WGS sequence"/>
</dbReference>
<feature type="region of interest" description="Disordered" evidence="6">
    <location>
        <begin position="468"/>
        <end position="495"/>
    </location>
</feature>
<keyword evidence="4" id="KW-0411">Iron-sulfur</keyword>
<dbReference type="Gene3D" id="2.102.10.10">
    <property type="entry name" value="Rieske [2Fe-2S] iron-sulphur domain"/>
    <property type="match status" value="1"/>
</dbReference>
<evidence type="ECO:0000256" key="6">
    <source>
        <dbReference type="SAM" id="MobiDB-lite"/>
    </source>
</evidence>
<proteinExistence type="predicted"/>
<dbReference type="PROSITE" id="PS51296">
    <property type="entry name" value="RIESKE"/>
    <property type="match status" value="1"/>
</dbReference>
<reference evidence="8 9" key="1">
    <citation type="submission" date="2020-02" db="EMBL/GenBank/DDBJ databases">
        <title>Draft genome sequence of Haematococcus lacustris strain NIES-144.</title>
        <authorList>
            <person name="Morimoto D."/>
            <person name="Nakagawa S."/>
            <person name="Yoshida T."/>
            <person name="Sawayama S."/>
        </authorList>
    </citation>
    <scope>NUCLEOTIDE SEQUENCE [LARGE SCALE GENOMIC DNA]</scope>
    <source>
        <strain evidence="8 9">NIES-144</strain>
    </source>
</reference>
<keyword evidence="1" id="KW-0001">2Fe-2S</keyword>
<evidence type="ECO:0000313" key="8">
    <source>
        <dbReference type="EMBL" id="GFH24964.1"/>
    </source>
</evidence>
<dbReference type="Pfam" id="PF01266">
    <property type="entry name" value="DAO"/>
    <property type="match status" value="1"/>
</dbReference>
<protein>
    <submittedName>
        <fullName evidence="8">Rieske domain-containing protein</fullName>
    </submittedName>
</protein>
<dbReference type="Gene3D" id="3.30.9.10">
    <property type="entry name" value="D-Amino Acid Oxidase, subunit A, domain 2"/>
    <property type="match status" value="1"/>
</dbReference>
<sequence>EALRFGHYIGAATKADCDKTTPHGLVDTTWGMLQQTQKYPTLTKDEGEVDVVVIGAGMVGLTVAYYLAKHGTMTGTARWSRSLDEEIDCDFRRVNGYLFPEPGSTDDEMKRLRDEEKVCEKAGMLDVRMVDLGGGKEVGGIREALLFPRSAEYHPLKFVNGLAEVVTRKYGVKIFEMSHVLRKELSVNGKIKAQSGGTIKAKEAVILATFTPINRNRSVTPGNYWSSERKSTYVGGRDHEHGQCVADYRDHWSELERWTRERFPQAGEVVKRWSGEVFVPIDLLGFYGPDLFNTTNSGMIPGAVMKYVATGDSGQATTGAAIAARVLGDLILRKANPWCDLYSPARLSTTLHPSSLQELGRIITITCAGFGTALPLVPRGLTDLQGLVAPDSLPDLKPGEGAVVQSGLFKIALYKDDKTGVLHKMSALCTHLGSLVTWNPNDSTFDCCCHGSSYDRYGRVLSGPSTWDLEDLGGRDSAPPRVTKKGAGDMCSATA</sequence>
<evidence type="ECO:0000313" key="9">
    <source>
        <dbReference type="Proteomes" id="UP000485058"/>
    </source>
</evidence>
<dbReference type="InterPro" id="IPR036922">
    <property type="entry name" value="Rieske_2Fe-2S_sf"/>
</dbReference>
<dbReference type="EMBL" id="BLLF01002680">
    <property type="protein sequence ID" value="GFH24964.1"/>
    <property type="molecule type" value="Genomic_DNA"/>
</dbReference>
<organism evidence="8 9">
    <name type="scientific">Haematococcus lacustris</name>
    <name type="common">Green alga</name>
    <name type="synonym">Haematococcus pluvialis</name>
    <dbReference type="NCBI Taxonomy" id="44745"/>
    <lineage>
        <taxon>Eukaryota</taxon>
        <taxon>Viridiplantae</taxon>
        <taxon>Chlorophyta</taxon>
        <taxon>core chlorophytes</taxon>
        <taxon>Chlorophyceae</taxon>
        <taxon>CS clade</taxon>
        <taxon>Chlamydomonadales</taxon>
        <taxon>Haematococcaceae</taxon>
        <taxon>Haematococcus</taxon>
    </lineage>
</organism>
<dbReference type="SUPFAM" id="SSF50022">
    <property type="entry name" value="ISP domain"/>
    <property type="match status" value="1"/>
</dbReference>
<dbReference type="SUPFAM" id="SSF51905">
    <property type="entry name" value="FAD/NAD(P)-binding domain"/>
    <property type="match status" value="1"/>
</dbReference>
<dbReference type="PANTHER" id="PTHR13847:SF281">
    <property type="entry name" value="FAD DEPENDENT OXIDOREDUCTASE DOMAIN-CONTAINING PROTEIN"/>
    <property type="match status" value="1"/>
</dbReference>
<evidence type="ECO:0000259" key="7">
    <source>
        <dbReference type="PROSITE" id="PS51296"/>
    </source>
</evidence>
<dbReference type="InterPro" id="IPR017941">
    <property type="entry name" value="Rieske_2Fe-2S"/>
</dbReference>
<dbReference type="AlphaFoldDB" id="A0A6A0A0T0"/>
<name>A0A6A0A0T0_HAELA</name>
<dbReference type="InterPro" id="IPR005805">
    <property type="entry name" value="Rieske_Fe-S_prot_C"/>
</dbReference>
<dbReference type="GO" id="GO:0005737">
    <property type="term" value="C:cytoplasm"/>
    <property type="evidence" value="ECO:0007669"/>
    <property type="project" value="TreeGrafter"/>
</dbReference>
<dbReference type="GO" id="GO:0051537">
    <property type="term" value="F:2 iron, 2 sulfur cluster binding"/>
    <property type="evidence" value="ECO:0007669"/>
    <property type="project" value="UniProtKB-KW"/>
</dbReference>
<dbReference type="GO" id="GO:0016020">
    <property type="term" value="C:membrane"/>
    <property type="evidence" value="ECO:0007669"/>
    <property type="project" value="InterPro"/>
</dbReference>
<comment type="caution">
    <text evidence="8">The sequence shown here is derived from an EMBL/GenBank/DDBJ whole genome shotgun (WGS) entry which is preliminary data.</text>
</comment>
<evidence type="ECO:0000256" key="1">
    <source>
        <dbReference type="ARBA" id="ARBA00022714"/>
    </source>
</evidence>
<keyword evidence="2" id="KW-0479">Metal-binding</keyword>
<feature type="domain" description="Rieske" evidence="7">
    <location>
        <begin position="388"/>
        <end position="470"/>
    </location>
</feature>
<dbReference type="InterPro" id="IPR006076">
    <property type="entry name" value="FAD-dep_OxRdtase"/>
</dbReference>
<dbReference type="Pfam" id="PF00355">
    <property type="entry name" value="Rieske"/>
    <property type="match status" value="1"/>
</dbReference>
<accession>A0A6A0A0T0</accession>
<dbReference type="PRINTS" id="PR00162">
    <property type="entry name" value="RIESKE"/>
</dbReference>
<keyword evidence="5" id="KW-1015">Disulfide bond</keyword>
<evidence type="ECO:0000256" key="5">
    <source>
        <dbReference type="ARBA" id="ARBA00023157"/>
    </source>
</evidence>
<dbReference type="GO" id="GO:0046872">
    <property type="term" value="F:metal ion binding"/>
    <property type="evidence" value="ECO:0007669"/>
    <property type="project" value="UniProtKB-KW"/>
</dbReference>
<evidence type="ECO:0000256" key="4">
    <source>
        <dbReference type="ARBA" id="ARBA00023014"/>
    </source>
</evidence>
<evidence type="ECO:0000256" key="2">
    <source>
        <dbReference type="ARBA" id="ARBA00022723"/>
    </source>
</evidence>
<keyword evidence="3" id="KW-0408">Iron</keyword>
<evidence type="ECO:0000256" key="3">
    <source>
        <dbReference type="ARBA" id="ARBA00023004"/>
    </source>
</evidence>
<dbReference type="PANTHER" id="PTHR13847">
    <property type="entry name" value="SARCOSINE DEHYDROGENASE-RELATED"/>
    <property type="match status" value="1"/>
</dbReference>
<dbReference type="Gene3D" id="3.50.50.60">
    <property type="entry name" value="FAD/NAD(P)-binding domain"/>
    <property type="match status" value="2"/>
</dbReference>
<gene>
    <name evidence="8" type="ORF">HaLaN_22846</name>
</gene>